<dbReference type="RefSeq" id="WP_367886648.1">
    <property type="nucleotide sequence ID" value="NZ_CP130612.1"/>
</dbReference>
<keyword evidence="8" id="KW-1185">Reference proteome</keyword>
<gene>
    <name evidence="6" type="ORF">Strain138_000171</name>
    <name evidence="7" type="ORF">Strain318_000171</name>
</gene>
<accession>A0AA49JSP6</accession>
<evidence type="ECO:0000313" key="7">
    <source>
        <dbReference type="EMBL" id="WKW13847.1"/>
    </source>
</evidence>
<feature type="transmembrane region" description="Helical" evidence="5">
    <location>
        <begin position="196"/>
        <end position="219"/>
    </location>
</feature>
<sequence>MTLIAAVGAVLVGLTLGLLGGGGAIVTVPVLVYALGLDAKLAVVMALPIVGGVSLIGVVQHWRQGNVDFRTAGAFGLTAMGGAYGGARLAQFVSGRLQLTLLALLMLGSAFSMLRGAGPKAAAESDTRNLSVGVLAVGLGVGVLTGLLGIGGGFLLVPALVLLAQVPMRQAVGTSLTVIAMNTAAGYLGYLGQVDLPWTLVLQFSAIAGVGIIIGSALVPRIPQLALKKSFGVLLIFLGALILWQQT</sequence>
<dbReference type="PANTHER" id="PTHR43701">
    <property type="entry name" value="MEMBRANE TRANSPORTER PROTEIN MJ0441-RELATED"/>
    <property type="match status" value="1"/>
</dbReference>
<dbReference type="KEGG" id="pspc:Strain318_000171"/>
<dbReference type="AlphaFoldDB" id="A0AA49JXY0"/>
<evidence type="ECO:0000256" key="3">
    <source>
        <dbReference type="ARBA" id="ARBA00022989"/>
    </source>
</evidence>
<dbReference type="Pfam" id="PF01925">
    <property type="entry name" value="TauE"/>
    <property type="match status" value="1"/>
</dbReference>
<dbReference type="EMBL" id="CP130613">
    <property type="protein sequence ID" value="WKW13847.1"/>
    <property type="molecule type" value="Genomic_DNA"/>
</dbReference>
<keyword evidence="5" id="KW-1003">Cell membrane</keyword>
<evidence type="ECO:0000256" key="5">
    <source>
        <dbReference type="RuleBase" id="RU363041"/>
    </source>
</evidence>
<evidence type="ECO:0000256" key="1">
    <source>
        <dbReference type="ARBA" id="ARBA00004141"/>
    </source>
</evidence>
<feature type="transmembrane region" description="Helical" evidence="5">
    <location>
        <begin position="99"/>
        <end position="117"/>
    </location>
</feature>
<feature type="transmembrane region" description="Helical" evidence="5">
    <location>
        <begin position="69"/>
        <end position="87"/>
    </location>
</feature>
<dbReference type="Proteomes" id="UP001229955">
    <property type="component" value="Chromosome"/>
</dbReference>
<comment type="subcellular location">
    <subcellularLocation>
        <location evidence="5">Cell membrane</location>
        <topology evidence="5">Multi-pass membrane protein</topology>
    </subcellularLocation>
    <subcellularLocation>
        <location evidence="1">Membrane</location>
        <topology evidence="1">Multi-pass membrane protein</topology>
    </subcellularLocation>
</comment>
<name>A0AA49JXY0_9BACT</name>
<reference evidence="7" key="1">
    <citation type="submission" date="2023-07" db="EMBL/GenBank/DDBJ databases">
        <authorList>
            <person name="Haufschild T."/>
            <person name="Kallscheuer N."/>
            <person name="Hammer J."/>
            <person name="Kohn T."/>
            <person name="Kabuu M."/>
            <person name="Jogler M."/>
            <person name="Wohfarth N."/>
            <person name="Heuer A."/>
            <person name="Rohde M."/>
            <person name="van Teeseling M.C.F."/>
            <person name="Jogler C."/>
        </authorList>
    </citation>
    <scope>NUCLEOTIDE SEQUENCE</scope>
    <source>
        <strain evidence="6">Strain 138</strain>
        <strain evidence="7">Strain 318</strain>
    </source>
</reference>
<dbReference type="InterPro" id="IPR002781">
    <property type="entry name" value="TM_pro_TauE-like"/>
</dbReference>
<feature type="transmembrane region" description="Helical" evidence="5">
    <location>
        <begin position="41"/>
        <end position="63"/>
    </location>
</feature>
<feature type="transmembrane region" description="Helical" evidence="5">
    <location>
        <begin position="171"/>
        <end position="190"/>
    </location>
</feature>
<dbReference type="EMBL" id="CP130612">
    <property type="protein sequence ID" value="WKW10938.1"/>
    <property type="molecule type" value="Genomic_DNA"/>
</dbReference>
<dbReference type="GO" id="GO:0005886">
    <property type="term" value="C:plasma membrane"/>
    <property type="evidence" value="ECO:0007669"/>
    <property type="project" value="UniProtKB-SubCell"/>
</dbReference>
<keyword evidence="3 5" id="KW-1133">Transmembrane helix</keyword>
<proteinExistence type="inferred from homology"/>
<feature type="transmembrane region" description="Helical" evidence="5">
    <location>
        <begin position="226"/>
        <end position="244"/>
    </location>
</feature>
<accession>A0AA49JXY0</accession>
<evidence type="ECO:0000313" key="8">
    <source>
        <dbReference type="Proteomes" id="UP001229955"/>
    </source>
</evidence>
<keyword evidence="4 5" id="KW-0472">Membrane</keyword>
<protein>
    <recommendedName>
        <fullName evidence="5">Probable membrane transporter protein</fullName>
    </recommendedName>
</protein>
<dbReference type="PANTHER" id="PTHR43701:SF2">
    <property type="entry name" value="MEMBRANE TRANSPORTER PROTEIN YJNA-RELATED"/>
    <property type="match status" value="1"/>
</dbReference>
<evidence type="ECO:0000256" key="2">
    <source>
        <dbReference type="ARBA" id="ARBA00022692"/>
    </source>
</evidence>
<keyword evidence="2 5" id="KW-0812">Transmembrane</keyword>
<feature type="transmembrane region" description="Helical" evidence="5">
    <location>
        <begin position="137"/>
        <end position="164"/>
    </location>
</feature>
<comment type="similarity">
    <text evidence="5">Belongs to the 4-toluene sulfonate uptake permease (TSUP) (TC 2.A.102) family.</text>
</comment>
<dbReference type="InterPro" id="IPR051598">
    <property type="entry name" value="TSUP/Inactive_protease-like"/>
</dbReference>
<evidence type="ECO:0000313" key="6">
    <source>
        <dbReference type="EMBL" id="WKW10938.1"/>
    </source>
</evidence>
<organism evidence="7 8">
    <name type="scientific">Pseudogemmatithrix spongiicola</name>
    <dbReference type="NCBI Taxonomy" id="3062599"/>
    <lineage>
        <taxon>Bacteria</taxon>
        <taxon>Pseudomonadati</taxon>
        <taxon>Gemmatimonadota</taxon>
        <taxon>Gemmatimonadia</taxon>
        <taxon>Gemmatimonadales</taxon>
        <taxon>Gemmatimonadaceae</taxon>
        <taxon>Pseudogemmatithrix</taxon>
    </lineage>
</organism>
<feature type="transmembrane region" description="Helical" evidence="5">
    <location>
        <begin position="6"/>
        <end position="34"/>
    </location>
</feature>
<evidence type="ECO:0000256" key="4">
    <source>
        <dbReference type="ARBA" id="ARBA00023136"/>
    </source>
</evidence>